<proteinExistence type="predicted"/>
<evidence type="ECO:0000256" key="1">
    <source>
        <dbReference type="SAM" id="MobiDB-lite"/>
    </source>
</evidence>
<dbReference type="KEGG" id="ccai:NAS2_1407"/>
<dbReference type="AlphaFoldDB" id="A0A4P2VE13"/>
<feature type="compositionally biased region" description="Low complexity" evidence="1">
    <location>
        <begin position="35"/>
        <end position="46"/>
    </location>
</feature>
<gene>
    <name evidence="2" type="ORF">NAS2_1407</name>
</gene>
<sequence>MLRRAVEEHGRPEEILSDHGSTFYAVEADGRERGPPSSRSSCSGRG</sequence>
<feature type="region of interest" description="Disordered" evidence="1">
    <location>
        <begin position="1"/>
        <end position="46"/>
    </location>
</feature>
<keyword evidence="3" id="KW-1185">Reference proteome</keyword>
<evidence type="ECO:0000313" key="3">
    <source>
        <dbReference type="Proteomes" id="UP000509448"/>
    </source>
</evidence>
<reference evidence="2 3" key="1">
    <citation type="journal article" date="2019" name="ISME J.">
        <title>Isolation and characterization of a thermophilic sulfur- and iron-reducing thaumarchaeote from a terrestrial acidic hot spring.</title>
        <authorList>
            <person name="Kato S."/>
            <person name="Itoh T."/>
            <person name="Yuki M."/>
            <person name="Nagamori M."/>
            <person name="Ohnishi M."/>
            <person name="Uematsu K."/>
            <person name="Suzuki K."/>
            <person name="Takashina T."/>
            <person name="Ohkuma M."/>
        </authorList>
    </citation>
    <scope>NUCLEOTIDE SEQUENCE [LARGE SCALE GENOMIC DNA]</scope>
    <source>
        <strain evidence="2 3">NAS-02</strain>
    </source>
</reference>
<protein>
    <submittedName>
        <fullName evidence="2">Uncharacterized protein</fullName>
    </submittedName>
</protein>
<dbReference type="Proteomes" id="UP000509448">
    <property type="component" value="Chromosome"/>
</dbReference>
<evidence type="ECO:0000313" key="2">
    <source>
        <dbReference type="EMBL" id="BBE42794.1"/>
    </source>
</evidence>
<dbReference type="EMBL" id="AP018732">
    <property type="protein sequence ID" value="BBE42794.1"/>
    <property type="molecule type" value="Genomic_DNA"/>
</dbReference>
<name>A0A4P2VE13_9ARCH</name>
<accession>A0A4P2VE13</accession>
<feature type="compositionally biased region" description="Basic and acidic residues" evidence="1">
    <location>
        <begin position="1"/>
        <end position="17"/>
    </location>
</feature>
<organism evidence="2 3">
    <name type="scientific">Conexivisphaera calida</name>
    <dbReference type="NCBI Taxonomy" id="1874277"/>
    <lineage>
        <taxon>Archaea</taxon>
        <taxon>Nitrososphaerota</taxon>
        <taxon>Conexivisphaeria</taxon>
        <taxon>Conexivisphaerales</taxon>
        <taxon>Conexivisphaeraceae</taxon>
        <taxon>Conexivisphaera</taxon>
    </lineage>
</organism>